<organism evidence="8 9">
    <name type="scientific">Tritrichomonas musculus</name>
    <dbReference type="NCBI Taxonomy" id="1915356"/>
    <lineage>
        <taxon>Eukaryota</taxon>
        <taxon>Metamonada</taxon>
        <taxon>Parabasalia</taxon>
        <taxon>Tritrichomonadida</taxon>
        <taxon>Tritrichomonadidae</taxon>
        <taxon>Tritrichomonas</taxon>
    </lineage>
</organism>
<reference evidence="8 9" key="1">
    <citation type="submission" date="2024-04" db="EMBL/GenBank/DDBJ databases">
        <title>Tritrichomonas musculus Genome.</title>
        <authorList>
            <person name="Alves-Ferreira E."/>
            <person name="Grigg M."/>
            <person name="Lorenzi H."/>
            <person name="Galac M."/>
        </authorList>
    </citation>
    <scope>NUCLEOTIDE SEQUENCE [LARGE SCALE GENOMIC DNA]</scope>
    <source>
        <strain evidence="8 9">EAF2021</strain>
    </source>
</reference>
<keyword evidence="9" id="KW-1185">Reference proteome</keyword>
<dbReference type="PROSITE" id="PS00107">
    <property type="entry name" value="PROTEIN_KINASE_ATP"/>
    <property type="match status" value="1"/>
</dbReference>
<keyword evidence="3 4" id="KW-0067">ATP-binding</keyword>
<dbReference type="PANTHER" id="PTHR11909">
    <property type="entry name" value="CASEIN KINASE-RELATED"/>
    <property type="match status" value="1"/>
</dbReference>
<dbReference type="InterPro" id="IPR008271">
    <property type="entry name" value="Ser/Thr_kinase_AS"/>
</dbReference>
<evidence type="ECO:0000256" key="1">
    <source>
        <dbReference type="ARBA" id="ARBA00012513"/>
    </source>
</evidence>
<keyword evidence="5" id="KW-0723">Serine/threonine-protein kinase</keyword>
<dbReference type="EC" id="2.7.11.1" evidence="1"/>
<dbReference type="InterPro" id="IPR050235">
    <property type="entry name" value="CK1_Ser-Thr_kinase"/>
</dbReference>
<dbReference type="CDD" id="cd14016">
    <property type="entry name" value="STKc_CK1"/>
    <property type="match status" value="1"/>
</dbReference>
<evidence type="ECO:0000256" key="4">
    <source>
        <dbReference type="PROSITE-ProRule" id="PRU10141"/>
    </source>
</evidence>
<evidence type="ECO:0000256" key="3">
    <source>
        <dbReference type="ARBA" id="ARBA00022840"/>
    </source>
</evidence>
<proteinExistence type="inferred from homology"/>
<feature type="domain" description="Protein kinase" evidence="7">
    <location>
        <begin position="10"/>
        <end position="297"/>
    </location>
</feature>
<evidence type="ECO:0000313" key="8">
    <source>
        <dbReference type="EMBL" id="KAK8884336.1"/>
    </source>
</evidence>
<gene>
    <name evidence="8" type="ORF">M9Y10_043445</name>
</gene>
<evidence type="ECO:0000256" key="6">
    <source>
        <dbReference type="SAM" id="MobiDB-lite"/>
    </source>
</evidence>
<evidence type="ECO:0000259" key="7">
    <source>
        <dbReference type="PROSITE" id="PS50011"/>
    </source>
</evidence>
<name>A0ABR2JZP8_9EUKA</name>
<dbReference type="SMART" id="SM00220">
    <property type="entry name" value="S_TKc"/>
    <property type="match status" value="1"/>
</dbReference>
<keyword evidence="5" id="KW-0418">Kinase</keyword>
<dbReference type="PROSITE" id="PS50011">
    <property type="entry name" value="PROTEIN_KINASE_DOM"/>
    <property type="match status" value="1"/>
</dbReference>
<evidence type="ECO:0000256" key="2">
    <source>
        <dbReference type="ARBA" id="ARBA00022741"/>
    </source>
</evidence>
<protein>
    <recommendedName>
        <fullName evidence="1">non-specific serine/threonine protein kinase</fullName>
        <ecNumber evidence="1">2.7.11.1</ecNumber>
    </recommendedName>
</protein>
<dbReference type="Proteomes" id="UP001470230">
    <property type="component" value="Unassembled WGS sequence"/>
</dbReference>
<keyword evidence="2 4" id="KW-0547">Nucleotide-binding</keyword>
<comment type="similarity">
    <text evidence="5">Belongs to the protein kinase superfamily.</text>
</comment>
<keyword evidence="5" id="KW-0808">Transferase</keyword>
<feature type="binding site" evidence="4">
    <location>
        <position position="39"/>
    </location>
    <ligand>
        <name>ATP</name>
        <dbReference type="ChEBI" id="CHEBI:30616"/>
    </ligand>
</feature>
<sequence length="465" mass="54158">MINKTIDGRFQIKEKIGAGSFGEVYIALDIKTGENVAVKVEPAEIQTYQLYNESTIYKILEGATNIPKFYWFGSYSTNKSNTNFTNWNNKTNLSNNVMAIELLGKSLKELFLQCNRHFSLKTVLMIIDQMLSSIQLVHNRHFVHRDLKPENFVIGLNNKKNQLYMIDFGLARKYRDPQTLDHKPCLTNIKAAGTPRYTSINALKGLDQSRRDDMESLGYIWIYFLKGSLPWMGIPNNERDPNRKYMTILHIKKHLPIEELCSGLPTEFIKYFKDVRSLKYRDEPDYSGYRKMFRDLFSEQGYVFDYQYDWVAKKPKEKHETPPNSPKKINIKIKKNDQSENLNQIKNRPKSTKRLGVYCSHPPGVQHPSFIVSPPQSPENEESGARIHLNTIENDASKRFLSKSARRIQQPRKITEKEQTPKIQRQRKKSAEKLPQIARECCGPQTKLIRLPSCPKRYAYMYKTS</sequence>
<dbReference type="Gene3D" id="1.10.510.10">
    <property type="entry name" value="Transferase(Phosphotransferase) domain 1"/>
    <property type="match status" value="1"/>
</dbReference>
<dbReference type="EMBL" id="JAPFFF010000008">
    <property type="protein sequence ID" value="KAK8884336.1"/>
    <property type="molecule type" value="Genomic_DNA"/>
</dbReference>
<dbReference type="Pfam" id="PF00069">
    <property type="entry name" value="Pkinase"/>
    <property type="match status" value="1"/>
</dbReference>
<feature type="region of interest" description="Disordered" evidence="6">
    <location>
        <begin position="404"/>
        <end position="433"/>
    </location>
</feature>
<dbReference type="PROSITE" id="PS00108">
    <property type="entry name" value="PROTEIN_KINASE_ST"/>
    <property type="match status" value="1"/>
</dbReference>
<evidence type="ECO:0000256" key="5">
    <source>
        <dbReference type="RuleBase" id="RU000304"/>
    </source>
</evidence>
<accession>A0ABR2JZP8</accession>
<dbReference type="InterPro" id="IPR011009">
    <property type="entry name" value="Kinase-like_dom_sf"/>
</dbReference>
<dbReference type="InterPro" id="IPR000719">
    <property type="entry name" value="Prot_kinase_dom"/>
</dbReference>
<evidence type="ECO:0000313" key="9">
    <source>
        <dbReference type="Proteomes" id="UP001470230"/>
    </source>
</evidence>
<dbReference type="SUPFAM" id="SSF56112">
    <property type="entry name" value="Protein kinase-like (PK-like)"/>
    <property type="match status" value="1"/>
</dbReference>
<dbReference type="InterPro" id="IPR017441">
    <property type="entry name" value="Protein_kinase_ATP_BS"/>
</dbReference>
<comment type="caution">
    <text evidence="8">The sequence shown here is derived from an EMBL/GenBank/DDBJ whole genome shotgun (WGS) entry which is preliminary data.</text>
</comment>